<evidence type="ECO:0000256" key="1">
    <source>
        <dbReference type="ARBA" id="ARBA00022801"/>
    </source>
</evidence>
<reference evidence="3" key="1">
    <citation type="submission" date="2021-04" db="EMBL/GenBank/DDBJ databases">
        <authorList>
            <person name="Hornung B."/>
        </authorList>
    </citation>
    <scope>NUCLEOTIDE SEQUENCE</scope>
    <source>
        <strain evidence="3">G5G6</strain>
    </source>
</reference>
<comment type="similarity">
    <text evidence="2">Belongs to the 2H phosphoesterase superfamily. ThpR family.</text>
</comment>
<feature type="active site" description="Proton donor" evidence="2">
    <location>
        <position position="45"/>
    </location>
</feature>
<dbReference type="Pfam" id="PF13563">
    <property type="entry name" value="2_5_RNA_ligase2"/>
    <property type="match status" value="1"/>
</dbReference>
<dbReference type="Gene3D" id="3.90.1140.10">
    <property type="entry name" value="Cyclic phosphodiesterase"/>
    <property type="match status" value="1"/>
</dbReference>
<dbReference type="AlphaFoldDB" id="A0A916N9U9"/>
<sequence length="170" mass="19814">MMSHDKARMFLALWPGPEMRAAIRQHRNTWRWPPKAAPVRTEKLHLTLHFIGDVERERLPELQQQLRVNFEPFRLQLGYPELWPHGIAVLRPRMIPAGIMQLQATLGCALQRLDLPLDAREFQPHITLARHAGEAALPEQQPLIDWDVDSYVLVESEFDADRTYTILAHY</sequence>
<dbReference type="PANTHER" id="PTHR35561:SF1">
    <property type="entry name" value="RNA 2',3'-CYCLIC PHOSPHODIESTERASE"/>
    <property type="match status" value="1"/>
</dbReference>
<dbReference type="InterPro" id="IPR009097">
    <property type="entry name" value="Cyclic_Pdiesterase"/>
</dbReference>
<name>A0A916N9U9_9PROT</name>
<evidence type="ECO:0000313" key="3">
    <source>
        <dbReference type="EMBL" id="CAG4885089.1"/>
    </source>
</evidence>
<organism evidence="3 4">
    <name type="scientific">Georgfuchsia toluolica</name>
    <dbReference type="NCBI Taxonomy" id="424218"/>
    <lineage>
        <taxon>Bacteria</taxon>
        <taxon>Pseudomonadati</taxon>
        <taxon>Pseudomonadota</taxon>
        <taxon>Betaproteobacteria</taxon>
        <taxon>Nitrosomonadales</taxon>
        <taxon>Sterolibacteriaceae</taxon>
        <taxon>Georgfuchsia</taxon>
    </lineage>
</organism>
<feature type="short sequence motif" description="HXTX 2" evidence="2">
    <location>
        <begin position="125"/>
        <end position="128"/>
    </location>
</feature>
<accession>A0A916N9U9</accession>
<dbReference type="GO" id="GO:0004113">
    <property type="term" value="F:2',3'-cyclic-nucleotide 3'-phosphodiesterase activity"/>
    <property type="evidence" value="ECO:0007669"/>
    <property type="project" value="InterPro"/>
</dbReference>
<dbReference type="InterPro" id="IPR004175">
    <property type="entry name" value="RNA_CPDase"/>
</dbReference>
<feature type="short sequence motif" description="HXTX 1" evidence="2">
    <location>
        <begin position="45"/>
        <end position="48"/>
    </location>
</feature>
<dbReference type="Proteomes" id="UP000742786">
    <property type="component" value="Unassembled WGS sequence"/>
</dbReference>
<protein>
    <recommendedName>
        <fullName evidence="2">RNA 2',3'-cyclic phosphodiesterase</fullName>
        <shortName evidence="2">RNA 2',3'-CPDase</shortName>
        <ecNumber evidence="2">3.1.4.58</ecNumber>
    </recommendedName>
</protein>
<comment type="function">
    <text evidence="2">Hydrolyzes RNA 2',3'-cyclic phosphodiester to an RNA 2'-phosphomonoester.</text>
</comment>
<keyword evidence="1 2" id="KW-0378">Hydrolase</keyword>
<dbReference type="PANTHER" id="PTHR35561">
    <property type="entry name" value="RNA 2',3'-CYCLIC PHOSPHODIESTERASE"/>
    <property type="match status" value="1"/>
</dbReference>
<feature type="active site" description="Proton acceptor" evidence="2">
    <location>
        <position position="125"/>
    </location>
</feature>
<dbReference type="EMBL" id="CAJQUM010000001">
    <property type="protein sequence ID" value="CAG4885089.1"/>
    <property type="molecule type" value="Genomic_DNA"/>
</dbReference>
<proteinExistence type="inferred from homology"/>
<evidence type="ECO:0000256" key="2">
    <source>
        <dbReference type="HAMAP-Rule" id="MF_01940"/>
    </source>
</evidence>
<comment type="catalytic activity">
    <reaction evidence="2">
        <text>a 3'-end 2',3'-cyclophospho-ribonucleotide-RNA + H2O = a 3'-end 2'-phospho-ribonucleotide-RNA + H(+)</text>
        <dbReference type="Rhea" id="RHEA:11828"/>
        <dbReference type="Rhea" id="RHEA-COMP:10464"/>
        <dbReference type="Rhea" id="RHEA-COMP:17353"/>
        <dbReference type="ChEBI" id="CHEBI:15377"/>
        <dbReference type="ChEBI" id="CHEBI:15378"/>
        <dbReference type="ChEBI" id="CHEBI:83064"/>
        <dbReference type="ChEBI" id="CHEBI:173113"/>
        <dbReference type="EC" id="3.1.4.58"/>
    </reaction>
</comment>
<comment type="caution">
    <text evidence="3">The sequence shown here is derived from an EMBL/GenBank/DDBJ whole genome shotgun (WGS) entry which is preliminary data.</text>
</comment>
<dbReference type="NCBIfam" id="TIGR02258">
    <property type="entry name" value="2_5_ligase"/>
    <property type="match status" value="1"/>
</dbReference>
<keyword evidence="4" id="KW-1185">Reference proteome</keyword>
<dbReference type="GO" id="GO:0008664">
    <property type="term" value="F:RNA 2',3'-cyclic 3'-phosphodiesterase activity"/>
    <property type="evidence" value="ECO:0007669"/>
    <property type="project" value="UniProtKB-EC"/>
</dbReference>
<gene>
    <name evidence="3" type="ORF">GTOL_12972</name>
</gene>
<dbReference type="RefSeq" id="WP_220636873.1">
    <property type="nucleotide sequence ID" value="NZ_CAJQUM010000001.1"/>
</dbReference>
<dbReference type="SUPFAM" id="SSF55144">
    <property type="entry name" value="LigT-like"/>
    <property type="match status" value="1"/>
</dbReference>
<dbReference type="EC" id="3.1.4.58" evidence="2"/>
<evidence type="ECO:0000313" key="4">
    <source>
        <dbReference type="Proteomes" id="UP000742786"/>
    </source>
</evidence>
<dbReference type="HAMAP" id="MF_01940">
    <property type="entry name" value="RNA_CPDase"/>
    <property type="match status" value="1"/>
</dbReference>